<dbReference type="InterPro" id="IPR036388">
    <property type="entry name" value="WH-like_DNA-bd_sf"/>
</dbReference>
<dbReference type="SUPFAM" id="SSF100950">
    <property type="entry name" value="NagB/RpiA/CoA transferase-like"/>
    <property type="match status" value="1"/>
</dbReference>
<evidence type="ECO:0000259" key="6">
    <source>
        <dbReference type="Pfam" id="PF21715"/>
    </source>
</evidence>
<feature type="domain" description="Sugar-binding" evidence="5">
    <location>
        <begin position="92"/>
        <end position="341"/>
    </location>
</feature>
<feature type="domain" description="CggR N-terminal DNA binding" evidence="6">
    <location>
        <begin position="18"/>
        <end position="88"/>
    </location>
</feature>
<dbReference type="InterPro" id="IPR007324">
    <property type="entry name" value="Sugar-bd_dom_put"/>
</dbReference>
<dbReference type="Pfam" id="PF04198">
    <property type="entry name" value="Sugar-bind"/>
    <property type="match status" value="1"/>
</dbReference>
<evidence type="ECO:0000256" key="3">
    <source>
        <dbReference type="ARBA" id="ARBA00023125"/>
    </source>
</evidence>
<dbReference type="InterPro" id="IPR048715">
    <property type="entry name" value="CggR_N"/>
</dbReference>
<dbReference type="AlphaFoldDB" id="A0A429ZMM1"/>
<dbReference type="Gene3D" id="1.10.10.10">
    <property type="entry name" value="Winged helix-like DNA-binding domain superfamily/Winged helix DNA-binding domain"/>
    <property type="match status" value="1"/>
</dbReference>
<evidence type="ECO:0000256" key="4">
    <source>
        <dbReference type="ARBA" id="ARBA00023163"/>
    </source>
</evidence>
<evidence type="ECO:0000259" key="5">
    <source>
        <dbReference type="Pfam" id="PF04198"/>
    </source>
</evidence>
<gene>
    <name evidence="7" type="ORF">CBF35_08765</name>
</gene>
<dbReference type="InterPro" id="IPR051054">
    <property type="entry name" value="SorC_transcr_regulators"/>
</dbReference>
<proteinExistence type="inferred from homology"/>
<evidence type="ECO:0000313" key="7">
    <source>
        <dbReference type="EMBL" id="RST94952.1"/>
    </source>
</evidence>
<evidence type="ECO:0000256" key="2">
    <source>
        <dbReference type="ARBA" id="ARBA00023015"/>
    </source>
</evidence>
<comment type="caution">
    <text evidence="7">The sequence shown here is derived from an EMBL/GenBank/DDBJ whole genome shotgun (WGS) entry which is preliminary data.</text>
</comment>
<name>A0A429ZMM1_9ENTE</name>
<dbReference type="RefSeq" id="WP_126780200.1">
    <property type="nucleotide sequence ID" value="NZ_CP177121.1"/>
</dbReference>
<dbReference type="GO" id="GO:0003677">
    <property type="term" value="F:DNA binding"/>
    <property type="evidence" value="ECO:0007669"/>
    <property type="project" value="UniProtKB-KW"/>
</dbReference>
<sequence>MENQIELIEQIAPDMMDVVQERYHILRNIHWMSPVGRRTLALKMGMTERVLRTETDLLKNLQLIETSKSGMTLTATGKKVMTGLESLMGQYSGMKQKERRLAELFNIEKCIIAGGESDDEGKVLASFGQIVTESLSQLLPDKENVIAVMGGTTMATVAENMSILDHNIRNNIFVPARGGIGETIDIQANSVSALMAAKTGGTSRPLYVPERVSHETYQSLLQEPFVKQVLNLISETTCVIHGIGRALHMAARRGMTEQEMVMLKNNGAVAESFGYFFDDNGEVVYKIPRIGLQLKDLQKVPYILAVAGGKSKANAIQAYMKHAPQQTWLITDEGAANMILELASAKEPH</sequence>
<evidence type="ECO:0000313" key="8">
    <source>
        <dbReference type="Proteomes" id="UP000287239"/>
    </source>
</evidence>
<dbReference type="EMBL" id="NGJU01000012">
    <property type="protein sequence ID" value="RST94952.1"/>
    <property type="molecule type" value="Genomic_DNA"/>
</dbReference>
<keyword evidence="4" id="KW-0804">Transcription</keyword>
<dbReference type="InterPro" id="IPR037171">
    <property type="entry name" value="NagB/RpiA_transferase-like"/>
</dbReference>
<dbReference type="PANTHER" id="PTHR34294:SF5">
    <property type="entry name" value="CENTRAL GLYCOLYTIC GENES REGULATOR"/>
    <property type="match status" value="1"/>
</dbReference>
<dbReference type="GeneID" id="98568461"/>
<dbReference type="GO" id="GO:0030246">
    <property type="term" value="F:carbohydrate binding"/>
    <property type="evidence" value="ECO:0007669"/>
    <property type="project" value="InterPro"/>
</dbReference>
<dbReference type="Proteomes" id="UP000287239">
    <property type="component" value="Unassembled WGS sequence"/>
</dbReference>
<dbReference type="Pfam" id="PF21715">
    <property type="entry name" value="CggR_N"/>
    <property type="match status" value="1"/>
</dbReference>
<dbReference type="PANTHER" id="PTHR34294">
    <property type="entry name" value="TRANSCRIPTIONAL REGULATOR-RELATED"/>
    <property type="match status" value="1"/>
</dbReference>
<evidence type="ECO:0000256" key="1">
    <source>
        <dbReference type="ARBA" id="ARBA00010466"/>
    </source>
</evidence>
<keyword evidence="8" id="KW-1185">Reference proteome</keyword>
<comment type="similarity">
    <text evidence="1">Belongs to the SorC transcriptional regulatory family.</text>
</comment>
<dbReference type="Gene3D" id="3.40.50.1360">
    <property type="match status" value="1"/>
</dbReference>
<organism evidence="7 8">
    <name type="scientific">Vagococcus salmoninarum</name>
    <dbReference type="NCBI Taxonomy" id="2739"/>
    <lineage>
        <taxon>Bacteria</taxon>
        <taxon>Bacillati</taxon>
        <taxon>Bacillota</taxon>
        <taxon>Bacilli</taxon>
        <taxon>Lactobacillales</taxon>
        <taxon>Enterococcaceae</taxon>
        <taxon>Vagococcus</taxon>
    </lineage>
</organism>
<reference evidence="7 8" key="1">
    <citation type="submission" date="2017-05" db="EMBL/GenBank/DDBJ databases">
        <title>Vagococcus spp. assemblies.</title>
        <authorList>
            <person name="Gulvik C.A."/>
        </authorList>
    </citation>
    <scope>NUCLEOTIDE SEQUENCE [LARGE SCALE GENOMIC DNA]</scope>
    <source>
        <strain evidence="7 8">NCFB 2777</strain>
    </source>
</reference>
<dbReference type="OrthoDB" id="9793820at2"/>
<keyword evidence="3" id="KW-0238">DNA-binding</keyword>
<keyword evidence="2" id="KW-0805">Transcription regulation</keyword>
<dbReference type="SUPFAM" id="SSF46785">
    <property type="entry name" value="Winged helix' DNA-binding domain"/>
    <property type="match status" value="1"/>
</dbReference>
<dbReference type="InterPro" id="IPR036390">
    <property type="entry name" value="WH_DNA-bd_sf"/>
</dbReference>
<accession>A0A429ZMM1</accession>
<protein>
    <submittedName>
        <fullName evidence="7">SorC family transcriptional regulator</fullName>
    </submittedName>
</protein>